<dbReference type="SUPFAM" id="SSF88946">
    <property type="entry name" value="Sigma2 domain of RNA polymerase sigma factors"/>
    <property type="match status" value="1"/>
</dbReference>
<dbReference type="OrthoDB" id="9780299at2"/>
<dbReference type="InterPro" id="IPR036388">
    <property type="entry name" value="WH-like_DNA-bd_sf"/>
</dbReference>
<dbReference type="Pfam" id="PF08281">
    <property type="entry name" value="Sigma70_r4_2"/>
    <property type="match status" value="1"/>
</dbReference>
<dbReference type="InterPro" id="IPR046531">
    <property type="entry name" value="DUF6596"/>
</dbReference>
<dbReference type="InterPro" id="IPR013325">
    <property type="entry name" value="RNA_pol_sigma_r2"/>
</dbReference>
<keyword evidence="10" id="KW-1185">Reference proteome</keyword>
<dbReference type="Gene3D" id="1.10.10.10">
    <property type="entry name" value="Winged helix-like DNA-binding domain superfamily/Winged helix DNA-binding domain"/>
    <property type="match status" value="1"/>
</dbReference>
<comment type="similarity">
    <text evidence="1 5">Belongs to the sigma-70 factor family. ECF subfamily.</text>
</comment>
<dbReference type="InterPro" id="IPR007627">
    <property type="entry name" value="RNA_pol_sigma70_r2"/>
</dbReference>
<name>A0A3S0X5D6_9MICO</name>
<dbReference type="RefSeq" id="WP_127050542.1">
    <property type="nucleotide sequence ID" value="NZ_RZGZ01000003.1"/>
</dbReference>
<dbReference type="GO" id="GO:0006352">
    <property type="term" value="P:DNA-templated transcription initiation"/>
    <property type="evidence" value="ECO:0007669"/>
    <property type="project" value="InterPro"/>
</dbReference>
<accession>A0A3S0X5D6</accession>
<keyword evidence="3 5" id="KW-0731">Sigma factor</keyword>
<organism evidence="9 10">
    <name type="scientific">Labedella endophytica</name>
    <dbReference type="NCBI Taxonomy" id="1523160"/>
    <lineage>
        <taxon>Bacteria</taxon>
        <taxon>Bacillati</taxon>
        <taxon>Actinomycetota</taxon>
        <taxon>Actinomycetes</taxon>
        <taxon>Micrococcales</taxon>
        <taxon>Microbacteriaceae</taxon>
        <taxon>Labedella</taxon>
    </lineage>
</organism>
<gene>
    <name evidence="9" type="ORF">ELQ94_11710</name>
</gene>
<dbReference type="PANTHER" id="PTHR47756:SF2">
    <property type="entry name" value="BLL6612 PROTEIN"/>
    <property type="match status" value="1"/>
</dbReference>
<dbReference type="InterPro" id="IPR014284">
    <property type="entry name" value="RNA_pol_sigma-70_dom"/>
</dbReference>
<evidence type="ECO:0000256" key="2">
    <source>
        <dbReference type="ARBA" id="ARBA00023015"/>
    </source>
</evidence>
<dbReference type="Gene3D" id="1.10.1740.10">
    <property type="match status" value="1"/>
</dbReference>
<dbReference type="Pfam" id="PF04542">
    <property type="entry name" value="Sigma70_r2"/>
    <property type="match status" value="1"/>
</dbReference>
<reference evidence="9 10" key="1">
    <citation type="submission" date="2018-12" db="EMBL/GenBank/DDBJ databases">
        <authorList>
            <person name="Li F."/>
        </authorList>
    </citation>
    <scope>NUCLEOTIDE SEQUENCE [LARGE SCALE GENOMIC DNA]</scope>
    <source>
        <strain evidence="9 10">EGI 6500705</strain>
    </source>
</reference>
<feature type="domain" description="RNA polymerase sigma-70 region 2" evidence="6">
    <location>
        <begin position="28"/>
        <end position="85"/>
    </location>
</feature>
<keyword evidence="2 5" id="KW-0805">Transcription regulation</keyword>
<dbReference type="EMBL" id="RZGZ01000003">
    <property type="protein sequence ID" value="RUQ98985.1"/>
    <property type="molecule type" value="Genomic_DNA"/>
</dbReference>
<dbReference type="InterPro" id="IPR013249">
    <property type="entry name" value="RNA_pol_sigma70_r4_t2"/>
</dbReference>
<protein>
    <recommendedName>
        <fullName evidence="5">RNA polymerase sigma factor</fullName>
    </recommendedName>
</protein>
<evidence type="ECO:0000259" key="7">
    <source>
        <dbReference type="Pfam" id="PF08281"/>
    </source>
</evidence>
<proteinExistence type="inferred from homology"/>
<evidence type="ECO:0000313" key="10">
    <source>
        <dbReference type="Proteomes" id="UP000274909"/>
    </source>
</evidence>
<feature type="domain" description="RNA polymerase sigma factor 70 region 4 type 2" evidence="7">
    <location>
        <begin position="122"/>
        <end position="171"/>
    </location>
</feature>
<dbReference type="PANTHER" id="PTHR47756">
    <property type="entry name" value="BLL6612 PROTEIN-RELATED"/>
    <property type="match status" value="1"/>
</dbReference>
<dbReference type="PROSITE" id="PS01063">
    <property type="entry name" value="SIGMA70_ECF"/>
    <property type="match status" value="1"/>
</dbReference>
<evidence type="ECO:0000259" key="8">
    <source>
        <dbReference type="Pfam" id="PF20239"/>
    </source>
</evidence>
<dbReference type="SUPFAM" id="SSF88659">
    <property type="entry name" value="Sigma3 and sigma4 domains of RNA polymerase sigma factors"/>
    <property type="match status" value="1"/>
</dbReference>
<dbReference type="InterPro" id="IPR013324">
    <property type="entry name" value="RNA_pol_sigma_r3/r4-like"/>
</dbReference>
<evidence type="ECO:0000256" key="1">
    <source>
        <dbReference type="ARBA" id="ARBA00010641"/>
    </source>
</evidence>
<feature type="domain" description="DUF6596" evidence="8">
    <location>
        <begin position="189"/>
        <end position="288"/>
    </location>
</feature>
<evidence type="ECO:0000313" key="9">
    <source>
        <dbReference type="EMBL" id="RUQ98985.1"/>
    </source>
</evidence>
<dbReference type="GO" id="GO:0016987">
    <property type="term" value="F:sigma factor activity"/>
    <property type="evidence" value="ECO:0007669"/>
    <property type="project" value="UniProtKB-KW"/>
</dbReference>
<comment type="caution">
    <text evidence="9">The sequence shown here is derived from an EMBL/GenBank/DDBJ whole genome shotgun (WGS) entry which is preliminary data.</text>
</comment>
<evidence type="ECO:0000256" key="4">
    <source>
        <dbReference type="ARBA" id="ARBA00023163"/>
    </source>
</evidence>
<dbReference type="GO" id="GO:0006950">
    <property type="term" value="P:response to stress"/>
    <property type="evidence" value="ECO:0007669"/>
    <property type="project" value="UniProtKB-ARBA"/>
</dbReference>
<dbReference type="Pfam" id="PF20239">
    <property type="entry name" value="DUF6596"/>
    <property type="match status" value="1"/>
</dbReference>
<evidence type="ECO:0000256" key="5">
    <source>
        <dbReference type="RuleBase" id="RU000716"/>
    </source>
</evidence>
<keyword evidence="5" id="KW-0238">DNA-binding</keyword>
<dbReference type="Proteomes" id="UP000274909">
    <property type="component" value="Unassembled WGS sequence"/>
</dbReference>
<dbReference type="GO" id="GO:0003677">
    <property type="term" value="F:DNA binding"/>
    <property type="evidence" value="ECO:0007669"/>
    <property type="project" value="UniProtKB-KW"/>
</dbReference>
<dbReference type="NCBIfam" id="TIGR02937">
    <property type="entry name" value="sigma70-ECF"/>
    <property type="match status" value="1"/>
</dbReference>
<evidence type="ECO:0000256" key="3">
    <source>
        <dbReference type="ARBA" id="ARBA00023082"/>
    </source>
</evidence>
<sequence>MRAADEAEAAVGRRVAAVWRIESARIVAALARDVGDVGLAEDLAQDAVLDALRQWPVDGVPSSPGAWLTAVAKRKAIDGWRRRERLDERYAAMAWDLESRVDDGVPWDPDTIDDDVLRLVFISCHPVLAPEAQVALTLRLIGGLTTEEIARAFLVPHSTIQQRIVRAKKTLRAAHVPFEVPERREYPERLSSVLGVLYLIFNEGYAASAGEDWMRPELSLEALRLARSLAALVPREAEVHGLVALFEFQASRFGARTTDTGDPILLPDQDRTLWDRTLIGRGSAALARQDALGRGRGFYGLQAGIAECHATAVRAEETDWERIALLYEALGRLAPSPIVDLNRAVAVSMAEGPAAALRIVDGLVASGRLAGYHLLPSVRGELLARLDRSDEARAELLEAARLTGNERERAVLLRKADALP</sequence>
<dbReference type="AlphaFoldDB" id="A0A3S0X5D6"/>
<keyword evidence="4 5" id="KW-0804">Transcription</keyword>
<evidence type="ECO:0000259" key="6">
    <source>
        <dbReference type="Pfam" id="PF04542"/>
    </source>
</evidence>
<dbReference type="InterPro" id="IPR000838">
    <property type="entry name" value="RNA_pol_sigma70_ECF_CS"/>
</dbReference>